<organism evidence="1 2">
    <name type="scientific">Roseburia inulinivorans DSM 16841</name>
    <dbReference type="NCBI Taxonomy" id="622312"/>
    <lineage>
        <taxon>Bacteria</taxon>
        <taxon>Bacillati</taxon>
        <taxon>Bacillota</taxon>
        <taxon>Clostridia</taxon>
        <taxon>Lachnospirales</taxon>
        <taxon>Lachnospiraceae</taxon>
        <taxon>Roseburia</taxon>
    </lineage>
</organism>
<dbReference type="AlphaFoldDB" id="C0FPR0"/>
<evidence type="ECO:0000313" key="1">
    <source>
        <dbReference type="EMBL" id="EEG95515.1"/>
    </source>
</evidence>
<evidence type="ECO:0000313" key="2">
    <source>
        <dbReference type="Proteomes" id="UP000003561"/>
    </source>
</evidence>
<reference evidence="1 2" key="2">
    <citation type="submission" date="2009-03" db="EMBL/GenBank/DDBJ databases">
        <title>Draft genome sequence of Roseburia inulinivorans (DSM 16841).</title>
        <authorList>
            <person name="Sudarsanam P."/>
            <person name="Ley R."/>
            <person name="Guruge J."/>
            <person name="Turnbaugh P.J."/>
            <person name="Mahowald M."/>
            <person name="Liep D."/>
            <person name="Gordon J."/>
        </authorList>
    </citation>
    <scope>NUCLEOTIDE SEQUENCE [LARGE SCALE GENOMIC DNA]</scope>
    <source>
        <strain evidence="1 2">DSM 16841</strain>
    </source>
</reference>
<gene>
    <name evidence="1" type="ORF">ROSEINA2194_00712</name>
</gene>
<protein>
    <submittedName>
        <fullName evidence="1">Uncharacterized protein</fullName>
    </submittedName>
</protein>
<accession>C0FPR0</accession>
<name>C0FPR0_9FIRM</name>
<reference evidence="1 2" key="1">
    <citation type="submission" date="2009-02" db="EMBL/GenBank/DDBJ databases">
        <authorList>
            <person name="Fulton L."/>
            <person name="Clifton S."/>
            <person name="Fulton B."/>
            <person name="Xu J."/>
            <person name="Minx P."/>
            <person name="Pepin K.H."/>
            <person name="Johnson M."/>
            <person name="Bhonagiri V."/>
            <person name="Nash W.E."/>
            <person name="Mardis E.R."/>
            <person name="Wilson R.K."/>
        </authorList>
    </citation>
    <scope>NUCLEOTIDE SEQUENCE [LARGE SCALE GENOMIC DNA]</scope>
    <source>
        <strain evidence="1 2">DSM 16841</strain>
    </source>
</reference>
<sequence length="41" mass="4730">MDFEITMDTFLVPLPATTSGSAPENKQFYFLFYKVVMHAIQ</sequence>
<dbReference type="EMBL" id="ACFY01000031">
    <property type="protein sequence ID" value="EEG95515.1"/>
    <property type="molecule type" value="Genomic_DNA"/>
</dbReference>
<dbReference type="Proteomes" id="UP000003561">
    <property type="component" value="Unassembled WGS sequence"/>
</dbReference>
<proteinExistence type="predicted"/>
<comment type="caution">
    <text evidence="1">The sequence shown here is derived from an EMBL/GenBank/DDBJ whole genome shotgun (WGS) entry which is preliminary data.</text>
</comment>